<feature type="region of interest" description="Disordered" evidence="7">
    <location>
        <begin position="257"/>
        <end position="296"/>
    </location>
</feature>
<keyword evidence="6" id="KW-0539">Nucleus</keyword>
<organism evidence="9 10">
    <name type="scientific">Iris pallida</name>
    <name type="common">Sweet iris</name>
    <dbReference type="NCBI Taxonomy" id="29817"/>
    <lineage>
        <taxon>Eukaryota</taxon>
        <taxon>Viridiplantae</taxon>
        <taxon>Streptophyta</taxon>
        <taxon>Embryophyta</taxon>
        <taxon>Tracheophyta</taxon>
        <taxon>Spermatophyta</taxon>
        <taxon>Magnoliopsida</taxon>
        <taxon>Liliopsida</taxon>
        <taxon>Asparagales</taxon>
        <taxon>Iridaceae</taxon>
        <taxon>Iridoideae</taxon>
        <taxon>Irideae</taxon>
        <taxon>Iris</taxon>
    </lineage>
</organism>
<dbReference type="Gene3D" id="1.20.5.170">
    <property type="match status" value="1"/>
</dbReference>
<protein>
    <submittedName>
        <fullName evidence="9">DNA-binding protein EMBP-1-like</fullName>
    </submittedName>
</protein>
<dbReference type="PANTHER" id="PTHR45967:SF31">
    <property type="entry name" value="DNA-BINDING PROTEIN EMBP-1"/>
    <property type="match status" value="1"/>
</dbReference>
<evidence type="ECO:0000313" key="10">
    <source>
        <dbReference type="Proteomes" id="UP001140949"/>
    </source>
</evidence>
<evidence type="ECO:0000259" key="8">
    <source>
        <dbReference type="PROSITE" id="PS50217"/>
    </source>
</evidence>
<evidence type="ECO:0000256" key="4">
    <source>
        <dbReference type="ARBA" id="ARBA00023125"/>
    </source>
</evidence>
<dbReference type="InterPro" id="IPR012900">
    <property type="entry name" value="MFMR"/>
</dbReference>
<dbReference type="Proteomes" id="UP001140949">
    <property type="component" value="Unassembled WGS sequence"/>
</dbReference>
<dbReference type="InterPro" id="IPR044827">
    <property type="entry name" value="GBF-like"/>
</dbReference>
<evidence type="ECO:0000313" key="9">
    <source>
        <dbReference type="EMBL" id="KAJ6846782.1"/>
    </source>
</evidence>
<feature type="region of interest" description="Disordered" evidence="7">
    <location>
        <begin position="359"/>
        <end position="379"/>
    </location>
</feature>
<reference evidence="9" key="1">
    <citation type="journal article" date="2023" name="GigaByte">
        <title>Genome assembly of the bearded iris, Iris pallida Lam.</title>
        <authorList>
            <person name="Bruccoleri R.E."/>
            <person name="Oakeley E.J."/>
            <person name="Faust A.M.E."/>
            <person name="Altorfer M."/>
            <person name="Dessus-Babus S."/>
            <person name="Burckhardt D."/>
            <person name="Oertli M."/>
            <person name="Naumann U."/>
            <person name="Petersen F."/>
            <person name="Wong J."/>
        </authorList>
    </citation>
    <scope>NUCLEOTIDE SEQUENCE</scope>
    <source>
        <strain evidence="9">GSM-AAB239-AS_SAM_17_03QT</strain>
    </source>
</reference>
<comment type="subcellular location">
    <subcellularLocation>
        <location evidence="1">Nucleus</location>
    </subcellularLocation>
</comment>
<evidence type="ECO:0000256" key="3">
    <source>
        <dbReference type="ARBA" id="ARBA00023015"/>
    </source>
</evidence>
<dbReference type="GO" id="GO:0000976">
    <property type="term" value="F:transcription cis-regulatory region binding"/>
    <property type="evidence" value="ECO:0007669"/>
    <property type="project" value="UniProtKB-ARBA"/>
</dbReference>
<dbReference type="PROSITE" id="PS50217">
    <property type="entry name" value="BZIP"/>
    <property type="match status" value="1"/>
</dbReference>
<keyword evidence="10" id="KW-1185">Reference proteome</keyword>
<dbReference type="SMART" id="SM00338">
    <property type="entry name" value="BRLZ"/>
    <property type="match status" value="1"/>
</dbReference>
<dbReference type="PROSITE" id="PS00036">
    <property type="entry name" value="BZIP_BASIC"/>
    <property type="match status" value="1"/>
</dbReference>
<feature type="compositionally biased region" description="Gly residues" evidence="7">
    <location>
        <begin position="119"/>
        <end position="135"/>
    </location>
</feature>
<dbReference type="SUPFAM" id="SSF57959">
    <property type="entry name" value="Leucine zipper domain"/>
    <property type="match status" value="1"/>
</dbReference>
<dbReference type="GO" id="GO:0005634">
    <property type="term" value="C:nucleus"/>
    <property type="evidence" value="ECO:0007669"/>
    <property type="project" value="UniProtKB-SubCell"/>
</dbReference>
<comment type="caution">
    <text evidence="9">The sequence shown here is derived from an EMBL/GenBank/DDBJ whole genome shotgun (WGS) entry which is preliminary data.</text>
</comment>
<feature type="compositionally biased region" description="Basic and acidic residues" evidence="7">
    <location>
        <begin position="159"/>
        <end position="175"/>
    </location>
</feature>
<dbReference type="Pfam" id="PF16596">
    <property type="entry name" value="MFMR_assoc"/>
    <property type="match status" value="1"/>
</dbReference>
<feature type="domain" description="BZIP" evidence="8">
    <location>
        <begin position="273"/>
        <end position="336"/>
    </location>
</feature>
<proteinExistence type="inferred from homology"/>
<dbReference type="AlphaFoldDB" id="A0AAX6I0R5"/>
<evidence type="ECO:0000256" key="2">
    <source>
        <dbReference type="ARBA" id="ARBA00007163"/>
    </source>
</evidence>
<sequence>MGSAEDAAAPKPPKSTTSTATPAAAPPTETAPAGFPSTPPPYSTEWAAAVQAYYSGAAPPPHAAFFSPPPVWGSQHMMTPYGTPIPYSPMYHHHPVYAHPSAMTPVAYPAVVSGSNKSKGGGGSGTSDGGAGGKVMSGSADDYGSHSGGESGSEGTSGTRDDSTEPQDISRKRAFGDTYAEGENSQPSGALNNGTTAESSYSGRARTVSKLPVSAPGRSALPGPPTNLNIGMDIWNASHVGTGAVKGRPNAMAAAAAGANGVMPEHQWQDERELKRERRKQSNRESARRSRLRKQQECEDLARKVTELNSENSALKIELEQLSKVCKDLEKENASIMEELSRMSKTDIAEVEGINCNSVSKASSIGGEGSRHVPKNPVG</sequence>
<dbReference type="GO" id="GO:0003700">
    <property type="term" value="F:DNA-binding transcription factor activity"/>
    <property type="evidence" value="ECO:0007669"/>
    <property type="project" value="InterPro"/>
</dbReference>
<name>A0AAX6I0R5_IRIPA</name>
<feature type="region of interest" description="Disordered" evidence="7">
    <location>
        <begin position="1"/>
        <end position="41"/>
    </location>
</feature>
<evidence type="ECO:0000256" key="6">
    <source>
        <dbReference type="ARBA" id="ARBA00023242"/>
    </source>
</evidence>
<feature type="compositionally biased region" description="Polar residues" evidence="7">
    <location>
        <begin position="183"/>
        <end position="202"/>
    </location>
</feature>
<feature type="compositionally biased region" description="Low complexity" evidence="7">
    <location>
        <begin position="14"/>
        <end position="33"/>
    </location>
</feature>
<dbReference type="Pfam" id="PF00170">
    <property type="entry name" value="bZIP_1"/>
    <property type="match status" value="1"/>
</dbReference>
<dbReference type="EMBL" id="JANAVB010005597">
    <property type="protein sequence ID" value="KAJ6846782.1"/>
    <property type="molecule type" value="Genomic_DNA"/>
</dbReference>
<dbReference type="CDD" id="cd14702">
    <property type="entry name" value="bZIP_plant_GBF1"/>
    <property type="match status" value="1"/>
</dbReference>
<comment type="similarity">
    <text evidence="2">Belongs to the bZIP family.</text>
</comment>
<dbReference type="PANTHER" id="PTHR45967">
    <property type="entry name" value="G-BOX-BINDING FACTOR 3-RELATED"/>
    <property type="match status" value="1"/>
</dbReference>
<dbReference type="InterPro" id="IPR004827">
    <property type="entry name" value="bZIP"/>
</dbReference>
<keyword evidence="3" id="KW-0805">Transcription regulation</keyword>
<dbReference type="InterPro" id="IPR046347">
    <property type="entry name" value="bZIP_sf"/>
</dbReference>
<reference evidence="9" key="2">
    <citation type="submission" date="2023-04" db="EMBL/GenBank/DDBJ databases">
        <authorList>
            <person name="Bruccoleri R.E."/>
            <person name="Oakeley E.J."/>
            <person name="Faust A.-M."/>
            <person name="Dessus-Babus S."/>
            <person name="Altorfer M."/>
            <person name="Burckhardt D."/>
            <person name="Oertli M."/>
            <person name="Naumann U."/>
            <person name="Petersen F."/>
            <person name="Wong J."/>
        </authorList>
    </citation>
    <scope>NUCLEOTIDE SEQUENCE</scope>
    <source>
        <strain evidence="9">GSM-AAB239-AS_SAM_17_03QT</strain>
        <tissue evidence="9">Leaf</tissue>
    </source>
</reference>
<gene>
    <name evidence="9" type="ORF">M6B38_283245</name>
</gene>
<evidence type="ECO:0000256" key="5">
    <source>
        <dbReference type="ARBA" id="ARBA00023163"/>
    </source>
</evidence>
<dbReference type="Pfam" id="PF07777">
    <property type="entry name" value="MFMR"/>
    <property type="match status" value="1"/>
</dbReference>
<keyword evidence="4 9" id="KW-0238">DNA-binding</keyword>
<dbReference type="InterPro" id="IPR045314">
    <property type="entry name" value="bZIP_plant_GBF1"/>
</dbReference>
<evidence type="ECO:0000256" key="7">
    <source>
        <dbReference type="SAM" id="MobiDB-lite"/>
    </source>
</evidence>
<feature type="compositionally biased region" description="Basic and acidic residues" evidence="7">
    <location>
        <begin position="267"/>
        <end position="296"/>
    </location>
</feature>
<feature type="region of interest" description="Disordered" evidence="7">
    <location>
        <begin position="115"/>
        <end position="226"/>
    </location>
</feature>
<accession>A0AAX6I0R5</accession>
<keyword evidence="5" id="KW-0804">Transcription</keyword>
<evidence type="ECO:0000256" key="1">
    <source>
        <dbReference type="ARBA" id="ARBA00004123"/>
    </source>
</evidence>